<gene>
    <name evidence="1" type="ORF">HAL07_13710</name>
</gene>
<accession>A0A0K2Y0S9</accession>
<organism evidence="1 2">
    <name type="scientific">Helicobacter ailurogastricus</name>
    <dbReference type="NCBI Taxonomy" id="1578720"/>
    <lineage>
        <taxon>Bacteria</taxon>
        <taxon>Pseudomonadati</taxon>
        <taxon>Campylobacterota</taxon>
        <taxon>Epsilonproteobacteria</taxon>
        <taxon>Campylobacterales</taxon>
        <taxon>Helicobacteraceae</taxon>
        <taxon>Helicobacter</taxon>
    </lineage>
</organism>
<sequence>MQEETISETKRKEMLERAEELGLSPEEIARIECFKKRK</sequence>
<name>A0A0K2Y0S9_9HELI</name>
<dbReference type="AlphaFoldDB" id="A0A0K2Y0S9"/>
<evidence type="ECO:0000313" key="2">
    <source>
        <dbReference type="Proteomes" id="UP000043437"/>
    </source>
</evidence>
<proteinExistence type="predicted"/>
<evidence type="ECO:0000313" key="1">
    <source>
        <dbReference type="EMBL" id="CRF52906.1"/>
    </source>
</evidence>
<dbReference type="EMBL" id="CDMG01000009">
    <property type="protein sequence ID" value="CRF52906.1"/>
    <property type="molecule type" value="Genomic_DNA"/>
</dbReference>
<protein>
    <submittedName>
        <fullName evidence="1">Uncharacterized protein</fullName>
    </submittedName>
</protein>
<reference evidence="2" key="1">
    <citation type="submission" date="2014-12" db="EMBL/GenBank/DDBJ databases">
        <authorList>
            <person name="Jaenicke S."/>
        </authorList>
    </citation>
    <scope>NUCLEOTIDE SEQUENCE [LARGE SCALE GENOMIC DNA]</scope>
</reference>
<dbReference type="Proteomes" id="UP000043437">
    <property type="component" value="Unassembled WGS sequence"/>
</dbReference>